<dbReference type="GO" id="GO:0006002">
    <property type="term" value="P:fructose 6-phosphate metabolic process"/>
    <property type="evidence" value="ECO:0007669"/>
    <property type="project" value="TreeGrafter"/>
</dbReference>
<evidence type="ECO:0000259" key="2">
    <source>
        <dbReference type="PROSITE" id="PS51464"/>
    </source>
</evidence>
<reference evidence="3 4" key="1">
    <citation type="submission" date="2016-10" db="EMBL/GenBank/DDBJ databases">
        <authorList>
            <person name="de Groot N.N."/>
        </authorList>
    </citation>
    <scope>NUCLEOTIDE SEQUENCE [LARGE SCALE GENOMIC DNA]</scope>
    <source>
        <strain evidence="3 4">CGMCC 1.10434</strain>
    </source>
</reference>
<dbReference type="GO" id="GO:0004360">
    <property type="term" value="F:glutamine-fructose-6-phosphate transaminase (isomerizing) activity"/>
    <property type="evidence" value="ECO:0007669"/>
    <property type="project" value="TreeGrafter"/>
</dbReference>
<dbReference type="CDD" id="cd05009">
    <property type="entry name" value="SIS_GlmS_GlmD_2"/>
    <property type="match status" value="1"/>
</dbReference>
<organism evidence="3 4">
    <name type="scientific">Amphibacillus marinus</name>
    <dbReference type="NCBI Taxonomy" id="872970"/>
    <lineage>
        <taxon>Bacteria</taxon>
        <taxon>Bacillati</taxon>
        <taxon>Bacillota</taxon>
        <taxon>Bacilli</taxon>
        <taxon>Bacillales</taxon>
        <taxon>Bacillaceae</taxon>
        <taxon>Amphibacillus</taxon>
    </lineage>
</organism>
<keyword evidence="4" id="KW-1185">Reference proteome</keyword>
<dbReference type="STRING" id="872970.SAMN04488134_101753"/>
<dbReference type="GO" id="GO:0006047">
    <property type="term" value="P:UDP-N-acetylglucosamine metabolic process"/>
    <property type="evidence" value="ECO:0007669"/>
    <property type="project" value="TreeGrafter"/>
</dbReference>
<name>A0A1H8IWD2_9BACI</name>
<accession>A0A1H8IWD2</accession>
<dbReference type="CDD" id="cd05008">
    <property type="entry name" value="SIS_GlmS_GlmD_1"/>
    <property type="match status" value="1"/>
</dbReference>
<protein>
    <submittedName>
        <fullName evidence="3">SIS domain-containing protein</fullName>
    </submittedName>
</protein>
<dbReference type="OrthoDB" id="5150296at2"/>
<sequence length="350" mass="39197">MKVAAYIQETPAKMHQVVDKSTSLFQEVKQAAFDRIILTGSGSSFHAALQVKPLLQRLLKIEIEALYPFQVTSETFAGSHHTTLLIGLSQGGSSYSTYRAMLTAKEHNVKIASMAGAEQVLIDELADYVLTVFCGEEKAGPKTKGFTTTKLNLMLFGLHVALERKHITQEDFNKQLTLIDQAIAKFDHVYQTAEVWVKANQETLAAASDLRVVGTADLYGDTLESALKMLETLRTPVTGYEFEEFIHGIYNAINENSTLIIFNSGKEERVSKLIEVLSDWTSQVFVITNQQVTKWENSIYLPIDENNPYDMLFLVIPIQLICALVPELKGINPAIPKDRQFHQKLNSKKL</sequence>
<evidence type="ECO:0000256" key="1">
    <source>
        <dbReference type="ARBA" id="ARBA00022737"/>
    </source>
</evidence>
<evidence type="ECO:0000313" key="4">
    <source>
        <dbReference type="Proteomes" id="UP000199300"/>
    </source>
</evidence>
<dbReference type="EMBL" id="FODJ01000001">
    <property type="protein sequence ID" value="SEN72894.1"/>
    <property type="molecule type" value="Genomic_DNA"/>
</dbReference>
<dbReference type="InterPro" id="IPR001347">
    <property type="entry name" value="SIS_dom"/>
</dbReference>
<dbReference type="GO" id="GO:0097367">
    <property type="term" value="F:carbohydrate derivative binding"/>
    <property type="evidence" value="ECO:0007669"/>
    <property type="project" value="InterPro"/>
</dbReference>
<dbReference type="Proteomes" id="UP000199300">
    <property type="component" value="Unassembled WGS sequence"/>
</dbReference>
<dbReference type="GO" id="GO:0006487">
    <property type="term" value="P:protein N-linked glycosylation"/>
    <property type="evidence" value="ECO:0007669"/>
    <property type="project" value="TreeGrafter"/>
</dbReference>
<dbReference type="PANTHER" id="PTHR10937">
    <property type="entry name" value="GLUCOSAMINE--FRUCTOSE-6-PHOSPHATE AMINOTRANSFERASE, ISOMERIZING"/>
    <property type="match status" value="1"/>
</dbReference>
<dbReference type="AlphaFoldDB" id="A0A1H8IWD2"/>
<dbReference type="RefSeq" id="WP_091494928.1">
    <property type="nucleotide sequence ID" value="NZ_FODJ01000001.1"/>
</dbReference>
<dbReference type="PROSITE" id="PS51464">
    <property type="entry name" value="SIS"/>
    <property type="match status" value="1"/>
</dbReference>
<keyword evidence="1" id="KW-0677">Repeat</keyword>
<gene>
    <name evidence="3" type="ORF">SAMN04488134_101753</name>
</gene>
<dbReference type="Pfam" id="PF01380">
    <property type="entry name" value="SIS"/>
    <property type="match status" value="1"/>
</dbReference>
<dbReference type="InterPro" id="IPR035466">
    <property type="entry name" value="GlmS/AgaS_SIS"/>
</dbReference>
<dbReference type="PANTHER" id="PTHR10937:SF17">
    <property type="entry name" value="GLUCOSAMINE-FRUCTOSE-6-PHOSPHATE AMINOTRANSFERASE"/>
    <property type="match status" value="1"/>
</dbReference>
<dbReference type="SUPFAM" id="SSF53697">
    <property type="entry name" value="SIS domain"/>
    <property type="match status" value="1"/>
</dbReference>
<evidence type="ECO:0000313" key="3">
    <source>
        <dbReference type="EMBL" id="SEN72894.1"/>
    </source>
</evidence>
<dbReference type="InterPro" id="IPR035490">
    <property type="entry name" value="GlmS/FrlB_SIS"/>
</dbReference>
<proteinExistence type="predicted"/>
<feature type="domain" description="SIS" evidence="2">
    <location>
        <begin position="24"/>
        <end position="172"/>
    </location>
</feature>
<dbReference type="Gene3D" id="3.40.50.10490">
    <property type="entry name" value="Glucose-6-phosphate isomerase like protein, domain 1"/>
    <property type="match status" value="2"/>
</dbReference>
<dbReference type="InterPro" id="IPR046348">
    <property type="entry name" value="SIS_dom_sf"/>
</dbReference>